<feature type="transmembrane region" description="Helical" evidence="1">
    <location>
        <begin position="20"/>
        <end position="44"/>
    </location>
</feature>
<dbReference type="Pfam" id="PF06695">
    <property type="entry name" value="Sm_multidrug_ex"/>
    <property type="match status" value="1"/>
</dbReference>
<dbReference type="InterPro" id="IPR009577">
    <property type="entry name" value="Sm_multidrug_ex"/>
</dbReference>
<keyword evidence="1" id="KW-0812">Transmembrane</keyword>
<reference evidence="2" key="1">
    <citation type="submission" date="2009-10" db="EMBL/GenBank/DDBJ databases">
        <title>Complete sequence of Bacillus selenitireducens MLS10.</title>
        <authorList>
            <consortium name="US DOE Joint Genome Institute"/>
            <person name="Lucas S."/>
            <person name="Copeland A."/>
            <person name="Lapidus A."/>
            <person name="Glavina del Rio T."/>
            <person name="Dalin E."/>
            <person name="Tice H."/>
            <person name="Bruce D."/>
            <person name="Goodwin L."/>
            <person name="Pitluck S."/>
            <person name="Sims D."/>
            <person name="Brettin T."/>
            <person name="Detter J.C."/>
            <person name="Han C."/>
            <person name="Larimer F."/>
            <person name="Land M."/>
            <person name="Hauser L."/>
            <person name="Kyrpides N."/>
            <person name="Ovchinnikova G."/>
            <person name="Stolz J."/>
        </authorList>
    </citation>
    <scope>NUCLEOTIDE SEQUENCE [LARGE SCALE GENOMIC DNA]</scope>
    <source>
        <strain evidence="2">MLS10</strain>
    </source>
</reference>
<name>D6XYK5_BACIE</name>
<dbReference type="Proteomes" id="UP000000271">
    <property type="component" value="Chromosome"/>
</dbReference>
<gene>
    <name evidence="2" type="ordered locus">Bsel_2782</name>
</gene>
<organism evidence="2 3">
    <name type="scientific">Bacillus selenitireducens (strain ATCC 700615 / DSM 15326 / MLS10)</name>
    <dbReference type="NCBI Taxonomy" id="439292"/>
    <lineage>
        <taxon>Bacteria</taxon>
        <taxon>Bacillati</taxon>
        <taxon>Bacillota</taxon>
        <taxon>Bacilli</taxon>
        <taxon>Bacillales</taxon>
        <taxon>Bacillaceae</taxon>
        <taxon>Salisediminibacterium</taxon>
    </lineage>
</organism>
<sequence length="176" mass="20156">MSLTPNMHHEELFFLFEILWQYTLVFVLAATPWMEILVVIPIGIGIGLDPFLVAIISFAGNFLPIVLIIWLLNWFKTTNMYAWWQKRKHGKKEKKHAPSRGQRVFQKYGLPGLAFLGPLLTGIHLAAIIALSLKATKAQTTVWMAISLFVWTLFLTIASVYSIDFVTDWFTLQAFL</sequence>
<dbReference type="EMBL" id="CP001791">
    <property type="protein sequence ID" value="ADI00274.1"/>
    <property type="molecule type" value="Genomic_DNA"/>
</dbReference>
<evidence type="ECO:0000313" key="2">
    <source>
        <dbReference type="EMBL" id="ADI00274.1"/>
    </source>
</evidence>
<protein>
    <recommendedName>
        <fullName evidence="4">Small multi-drug export protein</fullName>
    </recommendedName>
</protein>
<accession>D6XYK5</accession>
<evidence type="ECO:0000256" key="1">
    <source>
        <dbReference type="SAM" id="Phobius"/>
    </source>
</evidence>
<proteinExistence type="predicted"/>
<dbReference type="AlphaFoldDB" id="D6XYK5"/>
<dbReference type="STRING" id="439292.Bsel_2782"/>
<keyword evidence="1" id="KW-1133">Transmembrane helix</keyword>
<dbReference type="HOGENOM" id="CLU_117037_0_0_9"/>
<feature type="transmembrane region" description="Helical" evidence="1">
    <location>
        <begin position="108"/>
        <end position="130"/>
    </location>
</feature>
<evidence type="ECO:0008006" key="4">
    <source>
        <dbReference type="Google" id="ProtNLM"/>
    </source>
</evidence>
<keyword evidence="3" id="KW-1185">Reference proteome</keyword>
<evidence type="ECO:0000313" key="3">
    <source>
        <dbReference type="Proteomes" id="UP000000271"/>
    </source>
</evidence>
<feature type="transmembrane region" description="Helical" evidence="1">
    <location>
        <begin position="142"/>
        <end position="163"/>
    </location>
</feature>
<dbReference type="eggNOG" id="COG2426">
    <property type="taxonomic scope" value="Bacteria"/>
</dbReference>
<feature type="transmembrane region" description="Helical" evidence="1">
    <location>
        <begin position="51"/>
        <end position="72"/>
    </location>
</feature>
<dbReference type="KEGG" id="bse:Bsel_2782"/>
<keyword evidence="1" id="KW-0472">Membrane</keyword>